<evidence type="ECO:0000313" key="4">
    <source>
        <dbReference type="EMBL" id="CAL4760585.1"/>
    </source>
</evidence>
<accession>A0A9P1BGX0</accession>
<dbReference type="InterPro" id="IPR036045">
    <property type="entry name" value="Sec1-like_sf"/>
</dbReference>
<reference evidence="4 5" key="2">
    <citation type="submission" date="2024-05" db="EMBL/GenBank/DDBJ databases">
        <authorList>
            <person name="Chen Y."/>
            <person name="Shah S."/>
            <person name="Dougan E. K."/>
            <person name="Thang M."/>
            <person name="Chan C."/>
        </authorList>
    </citation>
    <scope>NUCLEOTIDE SEQUENCE [LARGE SCALE GENOMIC DNA]</scope>
</reference>
<feature type="compositionally biased region" description="Low complexity" evidence="2">
    <location>
        <begin position="430"/>
        <end position="447"/>
    </location>
</feature>
<evidence type="ECO:0000313" key="5">
    <source>
        <dbReference type="Proteomes" id="UP001152797"/>
    </source>
</evidence>
<dbReference type="EMBL" id="CAMXCT020000063">
    <property type="protein sequence ID" value="CAL1126648.1"/>
    <property type="molecule type" value="Genomic_DNA"/>
</dbReference>
<dbReference type="InterPro" id="IPR043154">
    <property type="entry name" value="Sec-1-like_dom1"/>
</dbReference>
<dbReference type="SUPFAM" id="SSF88697">
    <property type="entry name" value="PUA domain-like"/>
    <property type="match status" value="1"/>
</dbReference>
<dbReference type="Gene3D" id="3.40.50.1910">
    <property type="match status" value="1"/>
</dbReference>
<dbReference type="EMBL" id="CAMXCT030000063">
    <property type="protein sequence ID" value="CAL4760585.1"/>
    <property type="molecule type" value="Genomic_DNA"/>
</dbReference>
<dbReference type="SUPFAM" id="SSF56815">
    <property type="entry name" value="Sec1/munc18-like (SM) proteins"/>
    <property type="match status" value="1"/>
</dbReference>
<feature type="region of interest" description="Disordered" evidence="2">
    <location>
        <begin position="182"/>
        <end position="206"/>
    </location>
</feature>
<dbReference type="InterPro" id="IPR015947">
    <property type="entry name" value="PUA-like_sf"/>
</dbReference>
<dbReference type="InterPro" id="IPR027482">
    <property type="entry name" value="Sec1-like_dom2"/>
</dbReference>
<gene>
    <name evidence="3" type="ORF">C1SCF055_LOCUS1792</name>
</gene>
<evidence type="ECO:0000256" key="2">
    <source>
        <dbReference type="SAM" id="MobiDB-lite"/>
    </source>
</evidence>
<keyword evidence="5" id="KW-1185">Reference proteome</keyword>
<dbReference type="AlphaFoldDB" id="A0A9P1BGX0"/>
<dbReference type="GO" id="GO:0016192">
    <property type="term" value="P:vesicle-mediated transport"/>
    <property type="evidence" value="ECO:0007669"/>
    <property type="project" value="InterPro"/>
</dbReference>
<comment type="similarity">
    <text evidence="1">Belongs to the STXBP/unc-18/SEC1 family.</text>
</comment>
<dbReference type="EMBL" id="CAMXCT010000063">
    <property type="protein sequence ID" value="CAI3973273.1"/>
    <property type="molecule type" value="Genomic_DNA"/>
</dbReference>
<dbReference type="OrthoDB" id="10262287at2759"/>
<reference evidence="3" key="1">
    <citation type="submission" date="2022-10" db="EMBL/GenBank/DDBJ databases">
        <authorList>
            <person name="Chen Y."/>
            <person name="Dougan E. K."/>
            <person name="Chan C."/>
            <person name="Rhodes N."/>
            <person name="Thang M."/>
        </authorList>
    </citation>
    <scope>NUCLEOTIDE SEQUENCE</scope>
</reference>
<name>A0A9P1BGX0_9DINO</name>
<comment type="caution">
    <text evidence="3">The sequence shown here is derived from an EMBL/GenBank/DDBJ whole genome shotgun (WGS) entry which is preliminary data.</text>
</comment>
<organism evidence="3">
    <name type="scientific">Cladocopium goreaui</name>
    <dbReference type="NCBI Taxonomy" id="2562237"/>
    <lineage>
        <taxon>Eukaryota</taxon>
        <taxon>Sar</taxon>
        <taxon>Alveolata</taxon>
        <taxon>Dinophyceae</taxon>
        <taxon>Suessiales</taxon>
        <taxon>Symbiodiniaceae</taxon>
        <taxon>Cladocopium</taxon>
    </lineage>
</organism>
<dbReference type="Pfam" id="PF00995">
    <property type="entry name" value="Sec1"/>
    <property type="match status" value="1"/>
</dbReference>
<evidence type="ECO:0000256" key="1">
    <source>
        <dbReference type="ARBA" id="ARBA00009884"/>
    </source>
</evidence>
<proteinExistence type="inferred from homology"/>
<dbReference type="Proteomes" id="UP001152797">
    <property type="component" value="Unassembled WGS sequence"/>
</dbReference>
<protein>
    <submittedName>
        <fullName evidence="3">Uncharacterized protein</fullName>
    </submittedName>
</protein>
<dbReference type="Gene3D" id="2.30.130.30">
    <property type="entry name" value="Hypothetical protein"/>
    <property type="match status" value="1"/>
</dbReference>
<dbReference type="PANTHER" id="PTHR11679">
    <property type="entry name" value="VESICLE PROTEIN SORTING-ASSOCIATED"/>
    <property type="match status" value="1"/>
</dbReference>
<feature type="non-terminal residue" evidence="3">
    <location>
        <position position="596"/>
    </location>
</feature>
<sequence length="596" mass="65968">VAGRKVLLFDSSIMRPLDLVVSLGDLKDHGVQQWYKLENQPVTTDCAQMIFLVRSERVDLVDMIAKQIHADEREAKDRLYLVVLIPEKTEHCKQRLAEHNVKANVRITGCAIHHFPSDKDVLSMETPRMFQRLHCENDVSGPYYAALGIMSLQEKFGTIATVHAIGYAGKIVVDTIQRLRKEQNAGQSKKKGDSTNQQPGVPPVAPMMNGAAAMRRKEENVASGNPALSVNTEAAEKEKGAISEMVIIDRRVDLFSVLCSQFTYQALIDFAYGIQNNSIDVSSAAWYKGKERNSSAASGASGASGATVRFSEDALFQEIRDLRIDKLGPLLQEKARAIQQTYSEKDNVKSASEMMEYIPKFKNAQSAHPLLEVYINLAHDLNEKIQSEEYRQLLKLEDEITAQSGSSSNTLDFVQAMMDDQKPFHEEKAAAAQAAPRVDAAAQQADAGSQRKRKACEVSEKHIKELMNSLRALSVQQPFAFAIMCGQKDIENRSWRPPQLPCLLVVHSSSRSAPQADCDQVRRRLAAAGVELPSALPNGALLGVALVDRCLAPLARQSGWALGGHHRWRLAKVWPLPEPVPCSGRLGMWQLPQARS</sequence>
<feature type="region of interest" description="Disordered" evidence="2">
    <location>
        <begin position="426"/>
        <end position="453"/>
    </location>
</feature>
<dbReference type="Gene3D" id="3.40.50.2060">
    <property type="match status" value="1"/>
</dbReference>
<dbReference type="InterPro" id="IPR001619">
    <property type="entry name" value="Sec1-like"/>
</dbReference>
<evidence type="ECO:0000313" key="3">
    <source>
        <dbReference type="EMBL" id="CAI3973273.1"/>
    </source>
</evidence>